<comment type="caution">
    <text evidence="2">The sequence shown here is derived from an EMBL/GenBank/DDBJ whole genome shotgun (WGS) entry which is preliminary data.</text>
</comment>
<dbReference type="CDD" id="cd07247">
    <property type="entry name" value="SgaA_N_like"/>
    <property type="match status" value="1"/>
</dbReference>
<sequence>MSDKHPAWIDITASDAPASRAFYSELFGWRLRLVEELDYALVEPGPSTLPGGIGSADATRAAGITTYFSVPDVELTLVRAEALGATVSTPPWTVPGLGRMAVILDPDGNRVGLWQD</sequence>
<dbReference type="PROSITE" id="PS51819">
    <property type="entry name" value="VOC"/>
    <property type="match status" value="1"/>
</dbReference>
<dbReference type="PANTHER" id="PTHR33993">
    <property type="entry name" value="GLYOXALASE-RELATED"/>
    <property type="match status" value="1"/>
</dbReference>
<evidence type="ECO:0000313" key="3">
    <source>
        <dbReference type="Proteomes" id="UP000292027"/>
    </source>
</evidence>
<dbReference type="Gene3D" id="3.10.180.10">
    <property type="entry name" value="2,3-Dihydroxybiphenyl 1,2-Dioxygenase, domain 1"/>
    <property type="match status" value="1"/>
</dbReference>
<dbReference type="OrthoDB" id="9793039at2"/>
<dbReference type="InterPro" id="IPR004360">
    <property type="entry name" value="Glyas_Fos-R_dOase_dom"/>
</dbReference>
<reference evidence="2 3" key="1">
    <citation type="journal article" date="2015" name="Stand. Genomic Sci.">
        <title>Genomic Encyclopedia of Bacterial and Archaeal Type Strains, Phase III: the genomes of soil and plant-associated and newly described type strains.</title>
        <authorList>
            <person name="Whitman W.B."/>
            <person name="Woyke T."/>
            <person name="Klenk H.P."/>
            <person name="Zhou Y."/>
            <person name="Lilburn T.G."/>
            <person name="Beck B.J."/>
            <person name="De Vos P."/>
            <person name="Vandamme P."/>
            <person name="Eisen J.A."/>
            <person name="Garrity G."/>
            <person name="Hugenholtz P."/>
            <person name="Kyrpides N.C."/>
        </authorList>
    </citation>
    <scope>NUCLEOTIDE SEQUENCE [LARGE SCALE GENOMIC DNA]</scope>
    <source>
        <strain evidence="2 3">VKM Ac-2540</strain>
    </source>
</reference>
<dbReference type="InterPro" id="IPR052164">
    <property type="entry name" value="Anthracycline_SecMetBiosynth"/>
</dbReference>
<dbReference type="RefSeq" id="WP_130443225.1">
    <property type="nucleotide sequence ID" value="NZ_SHKR01000011.1"/>
</dbReference>
<protein>
    <recommendedName>
        <fullName evidence="1">VOC domain-containing protein</fullName>
    </recommendedName>
</protein>
<dbReference type="InterPro" id="IPR029068">
    <property type="entry name" value="Glyas_Bleomycin-R_OHBP_Dase"/>
</dbReference>
<accession>A0A4Q7XBB5</accession>
<dbReference type="SUPFAM" id="SSF54593">
    <property type="entry name" value="Glyoxalase/Bleomycin resistance protein/Dihydroxybiphenyl dioxygenase"/>
    <property type="match status" value="1"/>
</dbReference>
<feature type="domain" description="VOC" evidence="1">
    <location>
        <begin position="5"/>
        <end position="116"/>
    </location>
</feature>
<dbReference type="InterPro" id="IPR037523">
    <property type="entry name" value="VOC_core"/>
</dbReference>
<name>A0A4Q7XBB5_9ACTN</name>
<gene>
    <name evidence="2" type="ORF">EV645_2765</name>
</gene>
<dbReference type="PANTHER" id="PTHR33993:SF14">
    <property type="entry name" value="GB|AAF24581.1"/>
    <property type="match status" value="1"/>
</dbReference>
<proteinExistence type="predicted"/>
<dbReference type="Pfam" id="PF00903">
    <property type="entry name" value="Glyoxalase"/>
    <property type="match status" value="1"/>
</dbReference>
<evidence type="ECO:0000259" key="1">
    <source>
        <dbReference type="PROSITE" id="PS51819"/>
    </source>
</evidence>
<keyword evidence="3" id="KW-1185">Reference proteome</keyword>
<dbReference type="Proteomes" id="UP000292027">
    <property type="component" value="Unassembled WGS sequence"/>
</dbReference>
<evidence type="ECO:0000313" key="2">
    <source>
        <dbReference type="EMBL" id="RZU20530.1"/>
    </source>
</evidence>
<dbReference type="AlphaFoldDB" id="A0A4Q7XBB5"/>
<dbReference type="EMBL" id="SHKR01000011">
    <property type="protein sequence ID" value="RZU20530.1"/>
    <property type="molecule type" value="Genomic_DNA"/>
</dbReference>
<organism evidence="2 3">
    <name type="scientific">Kribbella rubisoli</name>
    <dbReference type="NCBI Taxonomy" id="3075929"/>
    <lineage>
        <taxon>Bacteria</taxon>
        <taxon>Bacillati</taxon>
        <taxon>Actinomycetota</taxon>
        <taxon>Actinomycetes</taxon>
        <taxon>Propionibacteriales</taxon>
        <taxon>Kribbellaceae</taxon>
        <taxon>Kribbella</taxon>
    </lineage>
</organism>